<dbReference type="Proteomes" id="UP000230052">
    <property type="component" value="Unassembled WGS sequence"/>
</dbReference>
<dbReference type="InterPro" id="IPR029063">
    <property type="entry name" value="SAM-dependent_MTases_sf"/>
</dbReference>
<dbReference type="Gene3D" id="3.40.50.150">
    <property type="entry name" value="Vaccinia Virus protein VP39"/>
    <property type="match status" value="1"/>
</dbReference>
<dbReference type="AlphaFoldDB" id="A0A2J0L085"/>
<proteinExistence type="predicted"/>
<evidence type="ECO:0000313" key="2">
    <source>
        <dbReference type="Proteomes" id="UP000230052"/>
    </source>
</evidence>
<reference evidence="1 2" key="1">
    <citation type="submission" date="2017-09" db="EMBL/GenBank/DDBJ databases">
        <title>Depth-based differentiation of microbial function through sediment-hosted aquifers and enrichment of novel symbionts in the deep terrestrial subsurface.</title>
        <authorList>
            <person name="Probst A.J."/>
            <person name="Ladd B."/>
            <person name="Jarett J.K."/>
            <person name="Geller-Mcgrath D.E."/>
            <person name="Sieber C.M."/>
            <person name="Emerson J.B."/>
            <person name="Anantharaman K."/>
            <person name="Thomas B.C."/>
            <person name="Malmstrom R."/>
            <person name="Stieglmeier M."/>
            <person name="Klingl A."/>
            <person name="Woyke T."/>
            <person name="Ryan C.M."/>
            <person name="Banfield J.F."/>
        </authorList>
    </citation>
    <scope>NUCLEOTIDE SEQUENCE [LARGE SCALE GENOMIC DNA]</scope>
    <source>
        <strain evidence="1">CG07_land_8_20_14_0_80_42_15</strain>
    </source>
</reference>
<name>A0A2J0L085_9BACT</name>
<evidence type="ECO:0008006" key="3">
    <source>
        <dbReference type="Google" id="ProtNLM"/>
    </source>
</evidence>
<gene>
    <name evidence="1" type="ORF">COS99_01990</name>
</gene>
<dbReference type="EMBL" id="PEWV01000020">
    <property type="protein sequence ID" value="PIU42070.1"/>
    <property type="molecule type" value="Genomic_DNA"/>
</dbReference>
<organism evidence="1 2">
    <name type="scientific">Candidatus Aquitaenariimonas noxiae</name>
    <dbReference type="NCBI Taxonomy" id="1974741"/>
    <lineage>
        <taxon>Bacteria</taxon>
        <taxon>Pseudomonadati</taxon>
        <taxon>Candidatus Omnitrophota</taxon>
        <taxon>Candidatus Aquitaenariimonas</taxon>
    </lineage>
</organism>
<evidence type="ECO:0000313" key="1">
    <source>
        <dbReference type="EMBL" id="PIU42070.1"/>
    </source>
</evidence>
<comment type="caution">
    <text evidence="1">The sequence shown here is derived from an EMBL/GenBank/DDBJ whole genome shotgun (WGS) entry which is preliminary data.</text>
</comment>
<accession>A0A2J0L085</accession>
<dbReference type="Pfam" id="PF13578">
    <property type="entry name" value="Methyltransf_24"/>
    <property type="match status" value="1"/>
</dbReference>
<protein>
    <recommendedName>
        <fullName evidence="3">Class I SAM-dependent methyltransferase</fullName>
    </recommendedName>
</protein>
<sequence>MSDMIKRFIYHLRGLDAFFETKGTTGNVRGFMEQSECKALFFAAKSAPGDGVVVEIGSYVGKSTIWMAKALKARQRGKMYAIDPHTGDPYSDVLQNERKQFALGQEGEFRKNISDAAVQDVVIPIVKTSEEASVDFDKPIRLIFIDGIHEYDFVKTDFLLWSPKVIENGIIAFHDSLRPGVKRVFEELLYNSKSYELIGRVYYTSFFRKKGKRRFTDMMFDLRFDMIFPQYQGNKKIIAAALNFLAGIISLFIF</sequence>
<dbReference type="SUPFAM" id="SSF53335">
    <property type="entry name" value="S-adenosyl-L-methionine-dependent methyltransferases"/>
    <property type="match status" value="1"/>
</dbReference>